<proteinExistence type="predicted"/>
<feature type="chain" id="PRO_5032717025" evidence="1">
    <location>
        <begin position="30"/>
        <end position="541"/>
    </location>
</feature>
<keyword evidence="3" id="KW-1185">Reference proteome</keyword>
<reference evidence="2 3" key="1">
    <citation type="submission" date="2020-01" db="EMBL/GenBank/DDBJ databases">
        <title>Genome sequencing of strain KACC 21265.</title>
        <authorList>
            <person name="Heo J."/>
            <person name="Kim S.-J."/>
            <person name="Kim J.-S."/>
            <person name="Hong S.-B."/>
            <person name="Kwon S.-W."/>
        </authorList>
    </citation>
    <scope>NUCLEOTIDE SEQUENCE [LARGE SCALE GENOMIC DNA]</scope>
    <source>
        <strain evidence="2 3">KACC 21265</strain>
    </source>
</reference>
<dbReference type="Proteomes" id="UP000464787">
    <property type="component" value="Chromosome"/>
</dbReference>
<dbReference type="KEGG" id="xyk:GT347_22575"/>
<dbReference type="PROSITE" id="PS51257">
    <property type="entry name" value="PROKAR_LIPOPROTEIN"/>
    <property type="match status" value="1"/>
</dbReference>
<dbReference type="AlphaFoldDB" id="A0A857JBC0"/>
<dbReference type="RefSeq" id="WP_160554324.1">
    <property type="nucleotide sequence ID" value="NZ_CP047650.1"/>
</dbReference>
<organism evidence="2 3">
    <name type="scientific">Xylophilus rhododendri</name>
    <dbReference type="NCBI Taxonomy" id="2697032"/>
    <lineage>
        <taxon>Bacteria</taxon>
        <taxon>Pseudomonadati</taxon>
        <taxon>Pseudomonadota</taxon>
        <taxon>Betaproteobacteria</taxon>
        <taxon>Burkholderiales</taxon>
        <taxon>Xylophilus</taxon>
    </lineage>
</organism>
<keyword evidence="1" id="KW-0732">Signal</keyword>
<evidence type="ECO:0000256" key="1">
    <source>
        <dbReference type="SAM" id="SignalP"/>
    </source>
</evidence>
<accession>A0A857JBC0</accession>
<name>A0A857JBC0_9BURK</name>
<feature type="signal peptide" evidence="1">
    <location>
        <begin position="1"/>
        <end position="29"/>
    </location>
</feature>
<protein>
    <submittedName>
        <fullName evidence="2">Uncharacterized protein</fullName>
    </submittedName>
</protein>
<evidence type="ECO:0000313" key="2">
    <source>
        <dbReference type="EMBL" id="QHJ00514.1"/>
    </source>
</evidence>
<evidence type="ECO:0000313" key="3">
    <source>
        <dbReference type="Proteomes" id="UP000464787"/>
    </source>
</evidence>
<sequence length="541" mass="57115">MKSLRISLRAQRRSLRPTALSVACALALAACGGGNQTVVADATAPAIVQPNVPDVPAIAPTTQVQLSAWPGLTGLTVKVDGVALAAGSTSFTAKTASSLSFELAGVTLATLAPKASITLFDLLPTRDCGSSADLGKLLSLLLALDKDQDPSNGVEIPAIATPAAAGTQLSALSEADLMVLETRLVGRSMPVATALQAANAVLDAETWTEDTAHRTLFTNDMSVLQSYLDRVQAVLASAAGDLSGFAYLSNDEAAKIPATLKGQGMAYDGDTPVFSWRYGLQRADASFTGTLTQPLALPSEIQAEYAANPAGVHLGHIGDIDILDGKLYAPIEDEDDSSQQAYIAVFDARTLLYTGTKYALPRAEHADGVPWVAVDGPRKLAYTVTWSTAAAGKLNVFDLATFTLLRSVPLQSSFDGKRVQGAKVYKGMLYAAADTKDAVTGSDLKRKRIYKVDPVSGSVIELLHYDEPNRTEGEGLAFGPDGRFHLAVLAAYTTPLYAQSTTNARPFDSSYSIDGDDWNPTGTLRHFSRDAAPLREKICAM</sequence>
<dbReference type="InterPro" id="IPR011044">
    <property type="entry name" value="Quino_amine_DH_bsu"/>
</dbReference>
<gene>
    <name evidence="2" type="ORF">GT347_22575</name>
</gene>
<dbReference type="SUPFAM" id="SSF50969">
    <property type="entry name" value="YVTN repeat-like/Quinoprotein amine dehydrogenase"/>
    <property type="match status" value="1"/>
</dbReference>
<dbReference type="EMBL" id="CP047650">
    <property type="protein sequence ID" value="QHJ00514.1"/>
    <property type="molecule type" value="Genomic_DNA"/>
</dbReference>